<dbReference type="EMBL" id="BKCJ011212142">
    <property type="protein sequence ID" value="GFD04486.1"/>
    <property type="molecule type" value="Genomic_DNA"/>
</dbReference>
<dbReference type="AlphaFoldDB" id="A0A699T6B2"/>
<protein>
    <submittedName>
        <fullName evidence="1">Uncharacterized protein</fullName>
    </submittedName>
</protein>
<gene>
    <name evidence="1" type="ORF">Tci_876455</name>
</gene>
<feature type="non-terminal residue" evidence="1">
    <location>
        <position position="169"/>
    </location>
</feature>
<evidence type="ECO:0000313" key="1">
    <source>
        <dbReference type="EMBL" id="GFD04486.1"/>
    </source>
</evidence>
<accession>A0A699T6B2</accession>
<sequence length="169" mass="17672">NAVLARWGGATGLLAARQTAAGQGTALHQLVVGQPADLGLLWAADQGRATGRPPARCARYAGRRLVAAHGDAQAAANQTGAHWMDRHGVNVGMGLKLPVVYAQAHPEQPQLNQALRTGWHDIMTLHGLPAGMFSADEDLHGNLPTQGTELCAVVETMFSLEQAAGMTGD</sequence>
<comment type="caution">
    <text evidence="1">The sequence shown here is derived from an EMBL/GenBank/DDBJ whole genome shotgun (WGS) entry which is preliminary data.</text>
</comment>
<name>A0A699T6B2_TANCI</name>
<feature type="non-terminal residue" evidence="1">
    <location>
        <position position="1"/>
    </location>
</feature>
<proteinExistence type="predicted"/>
<organism evidence="1">
    <name type="scientific">Tanacetum cinerariifolium</name>
    <name type="common">Dalmatian daisy</name>
    <name type="synonym">Chrysanthemum cinerariifolium</name>
    <dbReference type="NCBI Taxonomy" id="118510"/>
    <lineage>
        <taxon>Eukaryota</taxon>
        <taxon>Viridiplantae</taxon>
        <taxon>Streptophyta</taxon>
        <taxon>Embryophyta</taxon>
        <taxon>Tracheophyta</taxon>
        <taxon>Spermatophyta</taxon>
        <taxon>Magnoliopsida</taxon>
        <taxon>eudicotyledons</taxon>
        <taxon>Gunneridae</taxon>
        <taxon>Pentapetalae</taxon>
        <taxon>asterids</taxon>
        <taxon>campanulids</taxon>
        <taxon>Asterales</taxon>
        <taxon>Asteraceae</taxon>
        <taxon>Asteroideae</taxon>
        <taxon>Anthemideae</taxon>
        <taxon>Anthemidinae</taxon>
        <taxon>Tanacetum</taxon>
    </lineage>
</organism>
<reference evidence="1" key="1">
    <citation type="journal article" date="2019" name="Sci. Rep.">
        <title>Draft genome of Tanacetum cinerariifolium, the natural source of mosquito coil.</title>
        <authorList>
            <person name="Yamashiro T."/>
            <person name="Shiraishi A."/>
            <person name="Satake H."/>
            <person name="Nakayama K."/>
        </authorList>
    </citation>
    <scope>NUCLEOTIDE SEQUENCE</scope>
</reference>